<evidence type="ECO:0000256" key="2">
    <source>
        <dbReference type="ARBA" id="ARBA00006379"/>
    </source>
</evidence>
<evidence type="ECO:0000256" key="7">
    <source>
        <dbReference type="ARBA" id="ARBA00023306"/>
    </source>
</evidence>
<evidence type="ECO:0000256" key="5">
    <source>
        <dbReference type="ARBA" id="ARBA00022776"/>
    </source>
</evidence>
<keyword evidence="9" id="KW-0995">Kinetochore</keyword>
<dbReference type="Gene3D" id="3.30.457.50">
    <property type="entry name" value="Chromosome segregation protein Spc25"/>
    <property type="match status" value="1"/>
</dbReference>
<protein>
    <recommendedName>
        <fullName evidence="9">Kinetochore protein SPC25</fullName>
    </recommendedName>
</protein>
<comment type="similarity">
    <text evidence="2 9">Belongs to the SPC25 family.</text>
</comment>
<dbReference type="OrthoDB" id="6353017at2759"/>
<evidence type="ECO:0000259" key="11">
    <source>
        <dbReference type="Pfam" id="PF08234"/>
    </source>
</evidence>
<keyword evidence="3 9" id="KW-0158">Chromosome</keyword>
<dbReference type="Proteomes" id="UP000243217">
    <property type="component" value="Unassembled WGS sequence"/>
</dbReference>
<dbReference type="GO" id="GO:0005634">
    <property type="term" value="C:nucleus"/>
    <property type="evidence" value="ECO:0007669"/>
    <property type="project" value="UniProtKB-SubCell"/>
</dbReference>
<comment type="function">
    <text evidence="9">Acts as a component of the essential kinetochore-associated NDC80 complex, which is required for chromosome segregation and spindle checkpoint activity.</text>
</comment>
<name>A0A1V9ZSW6_9STRA</name>
<feature type="domain" description="Chromosome segregation protein Spc25 C-terminal" evidence="11">
    <location>
        <begin position="149"/>
        <end position="220"/>
    </location>
</feature>
<dbReference type="InterPro" id="IPR013255">
    <property type="entry name" value="Spc25_C"/>
</dbReference>
<proteinExistence type="inferred from homology"/>
<keyword evidence="6 10" id="KW-0175">Coiled coil</keyword>
<dbReference type="GO" id="GO:0051301">
    <property type="term" value="P:cell division"/>
    <property type="evidence" value="ECO:0007669"/>
    <property type="project" value="UniProtKB-UniRule"/>
</dbReference>
<evidence type="ECO:0000256" key="1">
    <source>
        <dbReference type="ARBA" id="ARBA00004584"/>
    </source>
</evidence>
<dbReference type="GO" id="GO:0031262">
    <property type="term" value="C:Ndc80 complex"/>
    <property type="evidence" value="ECO:0007669"/>
    <property type="project" value="InterPro"/>
</dbReference>
<gene>
    <name evidence="12" type="ORF">THRCLA_05777</name>
</gene>
<accession>A0A1V9ZSW6</accession>
<dbReference type="CDD" id="cd23784">
    <property type="entry name" value="RWD_Spc25"/>
    <property type="match status" value="1"/>
</dbReference>
<dbReference type="AlphaFoldDB" id="A0A1V9ZSW6"/>
<evidence type="ECO:0000256" key="6">
    <source>
        <dbReference type="ARBA" id="ARBA00023054"/>
    </source>
</evidence>
<evidence type="ECO:0000313" key="12">
    <source>
        <dbReference type="EMBL" id="OQS01074.1"/>
    </source>
</evidence>
<comment type="subcellular location">
    <subcellularLocation>
        <location evidence="1">Chromosome</location>
        <location evidence="1">Centromere</location>
    </subcellularLocation>
    <subcellularLocation>
        <location evidence="9">Nucleus</location>
    </subcellularLocation>
    <subcellularLocation>
        <location evidence="9">Chromosome</location>
        <location evidence="9">Centromere</location>
        <location evidence="9">Kinetochore</location>
    </subcellularLocation>
</comment>
<dbReference type="PANTHER" id="PTHR14281:SF0">
    <property type="entry name" value="KINETOCHORE PROTEIN SPC25"/>
    <property type="match status" value="1"/>
</dbReference>
<organism evidence="12 13">
    <name type="scientific">Thraustotheca clavata</name>
    <dbReference type="NCBI Taxonomy" id="74557"/>
    <lineage>
        <taxon>Eukaryota</taxon>
        <taxon>Sar</taxon>
        <taxon>Stramenopiles</taxon>
        <taxon>Oomycota</taxon>
        <taxon>Saprolegniomycetes</taxon>
        <taxon>Saprolegniales</taxon>
        <taxon>Achlyaceae</taxon>
        <taxon>Thraustotheca</taxon>
    </lineage>
</organism>
<sequence>MELLELPLDEHLEAVEKAIGEWTEQQKRRCKSAQRTSSVEVAKSEEELRELQKQKLELLEAIKQAEVAREQQKRRIAANENETRDLQAEIMKAEPIITSLKSRENLHQGNLGNLNQESNKSAQAHAQVVDELMKGISLYQKLGLLIDKKRENNLAFIFTQLDPNNPNREFSFSLRIEDNPDVFLVENCVPEVSDVNELLDQLNKTGNISTFVRAMRLRFKNLV</sequence>
<evidence type="ECO:0000313" key="13">
    <source>
        <dbReference type="Proteomes" id="UP000243217"/>
    </source>
</evidence>
<keyword evidence="5 9" id="KW-0498">Mitosis</keyword>
<evidence type="ECO:0000256" key="10">
    <source>
        <dbReference type="SAM" id="Coils"/>
    </source>
</evidence>
<keyword evidence="8 9" id="KW-0137">Centromere</keyword>
<keyword evidence="7 9" id="KW-0131">Cell cycle</keyword>
<evidence type="ECO:0000256" key="8">
    <source>
        <dbReference type="ARBA" id="ARBA00023328"/>
    </source>
</evidence>
<comment type="subunit">
    <text evidence="9">Component of the NDC80 complex.</text>
</comment>
<dbReference type="FunFam" id="3.30.457.50:FF:000001">
    <property type="entry name" value="Probable kinetochore protein spc25"/>
    <property type="match status" value="1"/>
</dbReference>
<dbReference type="EMBL" id="JNBS01001674">
    <property type="protein sequence ID" value="OQS01074.1"/>
    <property type="molecule type" value="Genomic_DNA"/>
</dbReference>
<keyword evidence="13" id="KW-1185">Reference proteome</keyword>
<dbReference type="InterPro" id="IPR045143">
    <property type="entry name" value="Spc25"/>
</dbReference>
<dbReference type="PANTHER" id="PTHR14281">
    <property type="entry name" value="KINETOCHORE PROTEIN SPC25-RELATED"/>
    <property type="match status" value="1"/>
</dbReference>
<feature type="coiled-coil region" evidence="10">
    <location>
        <begin position="34"/>
        <end position="89"/>
    </location>
</feature>
<keyword evidence="9" id="KW-0539">Nucleus</keyword>
<dbReference type="GO" id="GO:0007059">
    <property type="term" value="P:chromosome segregation"/>
    <property type="evidence" value="ECO:0007669"/>
    <property type="project" value="InterPro"/>
</dbReference>
<evidence type="ECO:0000256" key="4">
    <source>
        <dbReference type="ARBA" id="ARBA00022618"/>
    </source>
</evidence>
<evidence type="ECO:0000256" key="9">
    <source>
        <dbReference type="RuleBase" id="RU367150"/>
    </source>
</evidence>
<reference evidence="12 13" key="1">
    <citation type="journal article" date="2014" name="Genome Biol. Evol.">
        <title>The secreted proteins of Achlya hypogyna and Thraustotheca clavata identify the ancestral oomycete secretome and reveal gene acquisitions by horizontal gene transfer.</title>
        <authorList>
            <person name="Misner I."/>
            <person name="Blouin N."/>
            <person name="Leonard G."/>
            <person name="Richards T.A."/>
            <person name="Lane C.E."/>
        </authorList>
    </citation>
    <scope>NUCLEOTIDE SEQUENCE [LARGE SCALE GENOMIC DNA]</scope>
    <source>
        <strain evidence="12 13">ATCC 34112</strain>
    </source>
</reference>
<evidence type="ECO:0000256" key="3">
    <source>
        <dbReference type="ARBA" id="ARBA00022454"/>
    </source>
</evidence>
<dbReference type="Pfam" id="PF08234">
    <property type="entry name" value="Spindle_Spc25"/>
    <property type="match status" value="1"/>
</dbReference>
<comment type="caution">
    <text evidence="12">The sequence shown here is derived from an EMBL/GenBank/DDBJ whole genome shotgun (WGS) entry which is preliminary data.</text>
</comment>
<dbReference type="STRING" id="74557.A0A1V9ZSW6"/>
<keyword evidence="4 9" id="KW-0132">Cell division</keyword>